<evidence type="ECO:0000313" key="2">
    <source>
        <dbReference type="Proteomes" id="UP000005435"/>
    </source>
</evidence>
<organism evidence="1 2">
    <name type="scientific">Acetivibrio clariflavus (strain DSM 19732 / NBRC 101661 / EBR45)</name>
    <name type="common">Clostridium clariflavum</name>
    <dbReference type="NCBI Taxonomy" id="720554"/>
    <lineage>
        <taxon>Bacteria</taxon>
        <taxon>Bacillati</taxon>
        <taxon>Bacillota</taxon>
        <taxon>Clostridia</taxon>
        <taxon>Eubacteriales</taxon>
        <taxon>Oscillospiraceae</taxon>
        <taxon>Acetivibrio</taxon>
    </lineage>
</organism>
<dbReference type="KEGG" id="ccl:Clocl_1595"/>
<evidence type="ECO:0000313" key="1">
    <source>
        <dbReference type="EMBL" id="AEV68229.1"/>
    </source>
</evidence>
<reference evidence="1 2" key="2">
    <citation type="journal article" date="2012" name="Stand. Genomic Sci.">
        <title>Complete Genome Sequence of Clostridium clariflavum DSM 19732.</title>
        <authorList>
            <person name="Izquierdo J.A."/>
            <person name="Goodwin L."/>
            <person name="Davenport K.W."/>
            <person name="Teshima H."/>
            <person name="Bruce D."/>
            <person name="Detter C."/>
            <person name="Tapia R."/>
            <person name="Han S."/>
            <person name="Land M."/>
            <person name="Hauser L."/>
            <person name="Jeffries C.D."/>
            <person name="Han J."/>
            <person name="Pitluck S."/>
            <person name="Nolan M."/>
            <person name="Chen A."/>
            <person name="Huntemann M."/>
            <person name="Mavromatis K."/>
            <person name="Mikhailova N."/>
            <person name="Liolios K."/>
            <person name="Woyke T."/>
            <person name="Lynd L.R."/>
        </authorList>
    </citation>
    <scope>NUCLEOTIDE SEQUENCE [LARGE SCALE GENOMIC DNA]</scope>
    <source>
        <strain evidence="2">DSM 19732 / NBRC 101661 / EBR45</strain>
    </source>
</reference>
<dbReference type="RefSeq" id="WP_014254834.1">
    <property type="nucleotide sequence ID" value="NC_016627.1"/>
</dbReference>
<dbReference type="AlphaFoldDB" id="G8M2W5"/>
<dbReference type="EMBL" id="CP003065">
    <property type="protein sequence ID" value="AEV68229.1"/>
    <property type="molecule type" value="Genomic_DNA"/>
</dbReference>
<proteinExistence type="predicted"/>
<dbReference type="STRING" id="720554.Clocl_1595"/>
<gene>
    <name evidence="1" type="ordered locus">Clocl_1595</name>
</gene>
<sequence length="150" mass="17892">MELKPDIKIALEKINFLERYKSLSTKYAFDTTECFKSYENSEVLNIFSELGYKATFNKSENFFKVVEKTPPYKFQFNISLKYGIAELIWAVWKDKIYYGGGVWIMMKKLLGDNDENIKYPRFRNYTDLKEILAEAFAIYEDFKREFLAIQ</sequence>
<dbReference type="OrthoDB" id="2720680at2"/>
<dbReference type="eggNOG" id="ENOG503327Y">
    <property type="taxonomic scope" value="Bacteria"/>
</dbReference>
<accession>G8M2W5</accession>
<dbReference type="Proteomes" id="UP000005435">
    <property type="component" value="Chromosome"/>
</dbReference>
<protein>
    <submittedName>
        <fullName evidence="1">Uncharacterized protein</fullName>
    </submittedName>
</protein>
<reference evidence="2" key="1">
    <citation type="submission" date="2011-12" db="EMBL/GenBank/DDBJ databases">
        <title>Complete sequence of Clostridium clariflavum DSM 19732.</title>
        <authorList>
            <consortium name="US DOE Joint Genome Institute"/>
            <person name="Lucas S."/>
            <person name="Han J."/>
            <person name="Lapidus A."/>
            <person name="Cheng J.-F."/>
            <person name="Goodwin L."/>
            <person name="Pitluck S."/>
            <person name="Peters L."/>
            <person name="Teshima H."/>
            <person name="Detter J.C."/>
            <person name="Han C."/>
            <person name="Tapia R."/>
            <person name="Land M."/>
            <person name="Hauser L."/>
            <person name="Kyrpides N."/>
            <person name="Ivanova N."/>
            <person name="Pagani I."/>
            <person name="Kitzmiller T."/>
            <person name="Lynd L."/>
            <person name="Izquierdo J."/>
            <person name="Woyke T."/>
        </authorList>
    </citation>
    <scope>NUCLEOTIDE SEQUENCE [LARGE SCALE GENOMIC DNA]</scope>
    <source>
        <strain evidence="2">DSM 19732 / NBRC 101661 / EBR45</strain>
    </source>
</reference>
<dbReference type="HOGENOM" id="CLU_141653_0_0_9"/>
<keyword evidence="2" id="KW-1185">Reference proteome</keyword>
<name>G8M2W5_ACECE</name>